<dbReference type="RefSeq" id="XP_002114791.1">
    <property type="nucleotide sequence ID" value="XM_002114755.1"/>
</dbReference>
<keyword evidence="8" id="KW-1185">Reference proteome</keyword>
<feature type="transmembrane region" description="Helical" evidence="5">
    <location>
        <begin position="16"/>
        <end position="35"/>
    </location>
</feature>
<feature type="non-terminal residue" evidence="7">
    <location>
        <position position="68"/>
    </location>
</feature>
<keyword evidence="4 5" id="KW-0472">Membrane</keyword>
<dbReference type="PANTHER" id="PTHR12297">
    <property type="entry name" value="HYPOXIA-INDUCBILE GENE 1 HIG1 -RELATED"/>
    <property type="match status" value="1"/>
</dbReference>
<dbReference type="PhylomeDB" id="B3S383"/>
<dbReference type="Gene3D" id="6.10.140.1320">
    <property type="match status" value="1"/>
</dbReference>
<dbReference type="FunCoup" id="B3S383">
    <property type="interactions" value="255"/>
</dbReference>
<evidence type="ECO:0000313" key="8">
    <source>
        <dbReference type="Proteomes" id="UP000009022"/>
    </source>
</evidence>
<dbReference type="PROSITE" id="PS51503">
    <property type="entry name" value="HIG1"/>
    <property type="match status" value="1"/>
</dbReference>
<dbReference type="HOGENOM" id="CLU_087356_5_2_1"/>
<protein>
    <recommendedName>
        <fullName evidence="6">HIG1 domain-containing protein</fullName>
    </recommendedName>
</protein>
<dbReference type="GeneID" id="6755824"/>
<evidence type="ECO:0000256" key="3">
    <source>
        <dbReference type="ARBA" id="ARBA00022989"/>
    </source>
</evidence>
<reference evidence="7 8" key="1">
    <citation type="journal article" date="2008" name="Nature">
        <title>The Trichoplax genome and the nature of placozoans.</title>
        <authorList>
            <person name="Srivastava M."/>
            <person name="Begovic E."/>
            <person name="Chapman J."/>
            <person name="Putnam N.H."/>
            <person name="Hellsten U."/>
            <person name="Kawashima T."/>
            <person name="Kuo A."/>
            <person name="Mitros T."/>
            <person name="Salamov A."/>
            <person name="Carpenter M.L."/>
            <person name="Signorovitch A.Y."/>
            <person name="Moreno M.A."/>
            <person name="Kamm K."/>
            <person name="Grimwood J."/>
            <person name="Schmutz J."/>
            <person name="Shapiro H."/>
            <person name="Grigoriev I.V."/>
            <person name="Buss L.W."/>
            <person name="Schierwater B."/>
            <person name="Dellaporta S.L."/>
            <person name="Rokhsar D.S."/>
        </authorList>
    </citation>
    <scope>NUCLEOTIDE SEQUENCE [LARGE SCALE GENOMIC DNA]</scope>
    <source>
        <strain evidence="7 8">Grell-BS-1999</strain>
    </source>
</reference>
<dbReference type="GO" id="GO:0005739">
    <property type="term" value="C:mitochondrion"/>
    <property type="evidence" value="ECO:0000318"/>
    <property type="project" value="GO_Central"/>
</dbReference>
<evidence type="ECO:0000256" key="5">
    <source>
        <dbReference type="SAM" id="Phobius"/>
    </source>
</evidence>
<dbReference type="EMBL" id="DS985248">
    <property type="protein sequence ID" value="EDV22925.1"/>
    <property type="molecule type" value="Genomic_DNA"/>
</dbReference>
<name>B3S383_TRIAD</name>
<evidence type="ECO:0000313" key="7">
    <source>
        <dbReference type="EMBL" id="EDV22925.1"/>
    </source>
</evidence>
<evidence type="ECO:0000256" key="1">
    <source>
        <dbReference type="ARBA" id="ARBA00004325"/>
    </source>
</evidence>
<evidence type="ECO:0000256" key="2">
    <source>
        <dbReference type="ARBA" id="ARBA00022692"/>
    </source>
</evidence>
<dbReference type="GO" id="GO:0097250">
    <property type="term" value="P:mitochondrial respirasome assembly"/>
    <property type="evidence" value="ECO:0000318"/>
    <property type="project" value="GO_Central"/>
</dbReference>
<feature type="transmembrane region" description="Helical" evidence="5">
    <location>
        <begin position="47"/>
        <end position="67"/>
    </location>
</feature>
<comment type="subcellular location">
    <subcellularLocation>
        <location evidence="1">Mitochondrion membrane</location>
    </subcellularLocation>
</comment>
<organism evidence="7 8">
    <name type="scientific">Trichoplax adhaerens</name>
    <name type="common">Trichoplax reptans</name>
    <dbReference type="NCBI Taxonomy" id="10228"/>
    <lineage>
        <taxon>Eukaryota</taxon>
        <taxon>Metazoa</taxon>
        <taxon>Placozoa</taxon>
        <taxon>Uniplacotomia</taxon>
        <taxon>Trichoplacea</taxon>
        <taxon>Trichoplacidae</taxon>
        <taxon>Trichoplax</taxon>
    </lineage>
</organism>
<keyword evidence="2 5" id="KW-0812">Transmembrane</keyword>
<dbReference type="InterPro" id="IPR050355">
    <property type="entry name" value="RCF1"/>
</dbReference>
<dbReference type="GO" id="GO:0031966">
    <property type="term" value="C:mitochondrial membrane"/>
    <property type="evidence" value="ECO:0007669"/>
    <property type="project" value="UniProtKB-SubCell"/>
</dbReference>
<feature type="domain" description="HIG1" evidence="6">
    <location>
        <begin position="1"/>
        <end position="68"/>
    </location>
</feature>
<dbReference type="OrthoDB" id="6604018at2759"/>
<dbReference type="Proteomes" id="UP000009022">
    <property type="component" value="Unassembled WGS sequence"/>
</dbReference>
<accession>B3S383</accession>
<dbReference type="Pfam" id="PF04588">
    <property type="entry name" value="HIG_1_N"/>
    <property type="match status" value="1"/>
</dbReference>
<dbReference type="KEGG" id="tad:TRIADDRAFT_17859"/>
<dbReference type="InParanoid" id="B3S383"/>
<feature type="non-terminal residue" evidence="7">
    <location>
        <position position="1"/>
    </location>
</feature>
<sequence length="68" mass="7456">ETPFQKLLRKFKENPFVPLGMLATTVALSYGLVNFRRGDQKMSQMMMRARVGAQGATILAVIGGLLVS</sequence>
<gene>
    <name evidence="7" type="ORF">TRIADDRAFT_17859</name>
</gene>
<dbReference type="OMA" id="MSQIMMR"/>
<dbReference type="InterPro" id="IPR007667">
    <property type="entry name" value="Hypoxia_induced_domain"/>
</dbReference>
<dbReference type="PANTHER" id="PTHR12297:SF18">
    <property type="entry name" value="HIG1 DOMAIN FAMILY MEMBER 2A"/>
    <property type="match status" value="1"/>
</dbReference>
<dbReference type="AlphaFoldDB" id="B3S383"/>
<evidence type="ECO:0000259" key="6">
    <source>
        <dbReference type="PROSITE" id="PS51503"/>
    </source>
</evidence>
<dbReference type="STRING" id="10228.B3S383"/>
<evidence type="ECO:0000256" key="4">
    <source>
        <dbReference type="ARBA" id="ARBA00023136"/>
    </source>
</evidence>
<keyword evidence="3 5" id="KW-1133">Transmembrane helix</keyword>
<dbReference type="CTD" id="6755824"/>
<dbReference type="eggNOG" id="KOG4431">
    <property type="taxonomic scope" value="Eukaryota"/>
</dbReference>
<proteinExistence type="predicted"/>